<keyword evidence="3" id="KW-1185">Reference proteome</keyword>
<name>A0A2J6R2C3_HYAVF</name>
<sequence>MASFAEEQLRSVLADLKTGVGDLTSKLNATKLDVSQYASNNAALINFETRAIDLNRNTMELEESDTEIQGRKWRLHPEVYKRDVLRDLQKARGVKAELDQLFRHLDNFKTRALYQESIHRMGKSSLEMLNIAVASAPEGNGTGDIDERKKNNSETDRARRTSGAGGTNGPKEKKFKVEKTVHVKAHERRRPQRKPKSNASKN</sequence>
<evidence type="ECO:0000256" key="1">
    <source>
        <dbReference type="SAM" id="MobiDB-lite"/>
    </source>
</evidence>
<reference evidence="2 3" key="1">
    <citation type="submission" date="2016-04" db="EMBL/GenBank/DDBJ databases">
        <title>A degradative enzymes factory behind the ericoid mycorrhizal symbiosis.</title>
        <authorList>
            <consortium name="DOE Joint Genome Institute"/>
            <person name="Martino E."/>
            <person name="Morin E."/>
            <person name="Grelet G."/>
            <person name="Kuo A."/>
            <person name="Kohler A."/>
            <person name="Daghino S."/>
            <person name="Barry K."/>
            <person name="Choi C."/>
            <person name="Cichocki N."/>
            <person name="Clum A."/>
            <person name="Copeland A."/>
            <person name="Hainaut M."/>
            <person name="Haridas S."/>
            <person name="Labutti K."/>
            <person name="Lindquist E."/>
            <person name="Lipzen A."/>
            <person name="Khouja H.-R."/>
            <person name="Murat C."/>
            <person name="Ohm R."/>
            <person name="Olson A."/>
            <person name="Spatafora J."/>
            <person name="Veneault-Fourrey C."/>
            <person name="Henrissat B."/>
            <person name="Grigoriev I."/>
            <person name="Martin F."/>
            <person name="Perotto S."/>
        </authorList>
    </citation>
    <scope>NUCLEOTIDE SEQUENCE [LARGE SCALE GENOMIC DNA]</scope>
    <source>
        <strain evidence="2 3">F</strain>
    </source>
</reference>
<organism evidence="2 3">
    <name type="scientific">Hyaloscypha variabilis (strain UAMH 11265 / GT02V1 / F)</name>
    <name type="common">Meliniomyces variabilis</name>
    <dbReference type="NCBI Taxonomy" id="1149755"/>
    <lineage>
        <taxon>Eukaryota</taxon>
        <taxon>Fungi</taxon>
        <taxon>Dikarya</taxon>
        <taxon>Ascomycota</taxon>
        <taxon>Pezizomycotina</taxon>
        <taxon>Leotiomycetes</taxon>
        <taxon>Helotiales</taxon>
        <taxon>Hyaloscyphaceae</taxon>
        <taxon>Hyaloscypha</taxon>
        <taxon>Hyaloscypha variabilis</taxon>
    </lineage>
</organism>
<dbReference type="AlphaFoldDB" id="A0A2J6R2C3"/>
<dbReference type="OrthoDB" id="10483140at2759"/>
<feature type="compositionally biased region" description="Basic and acidic residues" evidence="1">
    <location>
        <begin position="170"/>
        <end position="181"/>
    </location>
</feature>
<gene>
    <name evidence="2" type="ORF">L207DRAFT_590368</name>
</gene>
<protein>
    <submittedName>
        <fullName evidence="2">Uncharacterized protein</fullName>
    </submittedName>
</protein>
<evidence type="ECO:0000313" key="3">
    <source>
        <dbReference type="Proteomes" id="UP000235786"/>
    </source>
</evidence>
<accession>A0A2J6R2C3</accession>
<dbReference type="Proteomes" id="UP000235786">
    <property type="component" value="Unassembled WGS sequence"/>
</dbReference>
<proteinExistence type="predicted"/>
<feature type="region of interest" description="Disordered" evidence="1">
    <location>
        <begin position="136"/>
        <end position="202"/>
    </location>
</feature>
<feature type="compositionally biased region" description="Basic and acidic residues" evidence="1">
    <location>
        <begin position="145"/>
        <end position="159"/>
    </location>
</feature>
<feature type="compositionally biased region" description="Basic residues" evidence="1">
    <location>
        <begin position="182"/>
        <end position="196"/>
    </location>
</feature>
<dbReference type="EMBL" id="KZ613958">
    <property type="protein sequence ID" value="PMD32673.1"/>
    <property type="molecule type" value="Genomic_DNA"/>
</dbReference>
<evidence type="ECO:0000313" key="2">
    <source>
        <dbReference type="EMBL" id="PMD32673.1"/>
    </source>
</evidence>